<keyword evidence="2" id="KW-1185">Reference proteome</keyword>
<proteinExistence type="predicted"/>
<name>A0ABR1ZP55_9ROSI</name>
<accession>A0ABR1ZP55</accession>
<dbReference type="EMBL" id="JBBPBN010000774">
    <property type="protein sequence ID" value="KAK8482466.1"/>
    <property type="molecule type" value="Genomic_DNA"/>
</dbReference>
<protein>
    <submittedName>
        <fullName evidence="1">Uncharacterized protein</fullName>
    </submittedName>
</protein>
<reference evidence="1 2" key="1">
    <citation type="journal article" date="2024" name="G3 (Bethesda)">
        <title>Genome assembly of Hibiscus sabdariffa L. provides insights into metabolisms of medicinal natural products.</title>
        <authorList>
            <person name="Kim T."/>
        </authorList>
    </citation>
    <scope>NUCLEOTIDE SEQUENCE [LARGE SCALE GENOMIC DNA]</scope>
    <source>
        <strain evidence="1">TK-2024</strain>
        <tissue evidence="1">Old leaves</tissue>
    </source>
</reference>
<dbReference type="Proteomes" id="UP001396334">
    <property type="component" value="Unassembled WGS sequence"/>
</dbReference>
<sequence length="125" mass="13954">MAFNLNAVEQVLAPPGAYAPVEISEENLFGHWMLVNNRHRWSCMATTSDKAHSNIASGWRFVGLDALSEDDMDSIDTPIQQVVADTSSGKQCTSNVRAQSVEGVRQTASYLHPNLRRKVVRLKRR</sequence>
<organism evidence="1 2">
    <name type="scientific">Hibiscus sabdariffa</name>
    <name type="common">roselle</name>
    <dbReference type="NCBI Taxonomy" id="183260"/>
    <lineage>
        <taxon>Eukaryota</taxon>
        <taxon>Viridiplantae</taxon>
        <taxon>Streptophyta</taxon>
        <taxon>Embryophyta</taxon>
        <taxon>Tracheophyta</taxon>
        <taxon>Spermatophyta</taxon>
        <taxon>Magnoliopsida</taxon>
        <taxon>eudicotyledons</taxon>
        <taxon>Gunneridae</taxon>
        <taxon>Pentapetalae</taxon>
        <taxon>rosids</taxon>
        <taxon>malvids</taxon>
        <taxon>Malvales</taxon>
        <taxon>Malvaceae</taxon>
        <taxon>Malvoideae</taxon>
        <taxon>Hibiscus</taxon>
    </lineage>
</organism>
<evidence type="ECO:0000313" key="1">
    <source>
        <dbReference type="EMBL" id="KAK8482466.1"/>
    </source>
</evidence>
<evidence type="ECO:0000313" key="2">
    <source>
        <dbReference type="Proteomes" id="UP001396334"/>
    </source>
</evidence>
<comment type="caution">
    <text evidence="1">The sequence shown here is derived from an EMBL/GenBank/DDBJ whole genome shotgun (WGS) entry which is preliminary data.</text>
</comment>
<gene>
    <name evidence="1" type="ORF">V6N11_069044</name>
</gene>